<dbReference type="EMBL" id="LS483447">
    <property type="protein sequence ID" value="SQH72436.1"/>
    <property type="molecule type" value="Genomic_DNA"/>
</dbReference>
<comment type="caution">
    <text evidence="10">Lacks conserved residue(s) required for the propagation of feature annotation.</text>
</comment>
<proteinExistence type="inferred from homology"/>
<evidence type="ECO:0000256" key="3">
    <source>
        <dbReference type="ARBA" id="ARBA00022490"/>
    </source>
</evidence>
<evidence type="ECO:0000256" key="5">
    <source>
        <dbReference type="ARBA" id="ARBA00022723"/>
    </source>
</evidence>
<dbReference type="GO" id="GO:0003872">
    <property type="term" value="F:6-phosphofructokinase activity"/>
    <property type="evidence" value="ECO:0007669"/>
    <property type="project" value="UniProtKB-UniRule"/>
</dbReference>
<comment type="pathway">
    <text evidence="10">Carbohydrate degradation; glycolysis; D-glyceraldehyde 3-phosphate and glycerone phosphate from D-glucose: step 3/4.</text>
</comment>
<keyword evidence="8 10" id="KW-0324">Glycolysis</keyword>
<evidence type="ECO:0000259" key="11">
    <source>
        <dbReference type="Pfam" id="PF00365"/>
    </source>
</evidence>
<dbReference type="PANTHER" id="PTHR43650">
    <property type="entry name" value="PYROPHOSPHATE--FRUCTOSE 6-PHOSPHATE 1-PHOSPHOTRANSFERASE"/>
    <property type="match status" value="1"/>
</dbReference>
<feature type="binding site" description="in other chain" evidence="10">
    <location>
        <position position="311"/>
    </location>
    <ligand>
        <name>substrate</name>
        <note>ligand shared between dimeric partners</note>
    </ligand>
</feature>
<dbReference type="NCBIfam" id="TIGR02477">
    <property type="entry name" value="PFKA_PPi"/>
    <property type="match status" value="1"/>
</dbReference>
<evidence type="ECO:0000256" key="10">
    <source>
        <dbReference type="HAMAP-Rule" id="MF_01980"/>
    </source>
</evidence>
<sequence>MFDISPLQKLRSQYTPKIPVALNGAWRLCTADVPTPDAEAKAIAMMFPHTSGMPRVYLRNSETETSRQEKPLNVGILLSGGQAPGGHNVISGLFDGLKSLHPDSRLYGFLMGPDGLINHKYIELTEALIAPYRNAGGFDMIGSGRTKLEKKEQFDAALLILKHLDISALVIVGGDDSNTNAAILAEYYRSINAGVQIIGCPKTIDGDLKGREIECSFGFDTATKLYAELIGNVQRDCVSAKKYWHFIKLMGRTASHITLECALKCQPNIAIISEDVKAKDWRIADLVEYIAEVIAKRAERGLMYGIALIPEGILEFLPSFRRLIDELNDYLSRPESDHIKRLARLERTAFVAEHLKPENASLLLSLPQYVALQLLEDRDPHGNVQVSKIETEVLLVELVKERLSQMAAAGRYQGKFAALTHFFGYEGRCSFPSNFDADYCYSLGRTAVALISEGLTGYMATVSNTTHPADHCVAGGVPFTRLMHLERRAGLAKPVIRKSLVDLQGAPFAYFADHRSRWESEDCYVYPGPLVFYGPREICDEPTLTLRLEIDGTPFFE</sequence>
<dbReference type="NCBIfam" id="NF005482">
    <property type="entry name" value="PRK07085.1"/>
    <property type="match status" value="1"/>
</dbReference>
<feature type="binding site" evidence="10">
    <location>
        <begin position="242"/>
        <end position="243"/>
    </location>
    <ligand>
        <name>substrate</name>
        <note>ligand shared between dimeric partners</note>
    </ligand>
</feature>
<feature type="binding site" evidence="10">
    <location>
        <position position="175"/>
    </location>
    <ligand>
        <name>Mg(2+)</name>
        <dbReference type="ChEBI" id="CHEBI:18420"/>
        <note>catalytic</note>
    </ligand>
</feature>
<dbReference type="GO" id="GO:0047334">
    <property type="term" value="F:diphosphate-fructose-6-phosphate 1-phosphotransferase activity"/>
    <property type="evidence" value="ECO:0007669"/>
    <property type="project" value="UniProtKB-EC"/>
</dbReference>
<feature type="active site" description="Proton acceptor" evidence="10">
    <location>
        <position position="205"/>
    </location>
</feature>
<evidence type="ECO:0000256" key="7">
    <source>
        <dbReference type="ARBA" id="ARBA00022842"/>
    </source>
</evidence>
<keyword evidence="7 10" id="KW-0460">Magnesium</keyword>
<dbReference type="KEGG" id="pcre:NCTC12858_00254"/>
<keyword evidence="4 10" id="KW-0808">Transferase</keyword>
<dbReference type="GO" id="GO:0046872">
    <property type="term" value="F:metal ion binding"/>
    <property type="evidence" value="ECO:0007669"/>
    <property type="project" value="UniProtKB-KW"/>
</dbReference>
<dbReference type="InterPro" id="IPR035966">
    <property type="entry name" value="PKF_sf"/>
</dbReference>
<dbReference type="InterPro" id="IPR000023">
    <property type="entry name" value="Phosphofructokinase_dom"/>
</dbReference>
<dbReference type="HAMAP" id="MF_01980">
    <property type="entry name" value="Phosphofructokinase_II_Long"/>
    <property type="match status" value="1"/>
</dbReference>
<reference evidence="12 13" key="1">
    <citation type="submission" date="2018-06" db="EMBL/GenBank/DDBJ databases">
        <authorList>
            <consortium name="Pathogen Informatics"/>
            <person name="Doyle S."/>
        </authorList>
    </citation>
    <scope>NUCLEOTIDE SEQUENCE [LARGE SCALE GENOMIC DNA]</scope>
    <source>
        <strain evidence="12 13">NCTC12858</strain>
    </source>
</reference>
<evidence type="ECO:0000256" key="1">
    <source>
        <dbReference type="ARBA" id="ARBA00001946"/>
    </source>
</evidence>
<name>A0A2X4PEW3_9PORP</name>
<dbReference type="UniPathway" id="UPA00109">
    <property type="reaction ID" value="UER00182"/>
</dbReference>
<keyword evidence="5 10" id="KW-0479">Metal-binding</keyword>
<evidence type="ECO:0000256" key="9">
    <source>
        <dbReference type="ARBA" id="ARBA00048072"/>
    </source>
</evidence>
<comment type="catalytic activity">
    <reaction evidence="9 10">
        <text>beta-D-fructose 6-phosphate + diphosphate = beta-D-fructose 1,6-bisphosphate + phosphate + H(+)</text>
        <dbReference type="Rhea" id="RHEA:13613"/>
        <dbReference type="ChEBI" id="CHEBI:15378"/>
        <dbReference type="ChEBI" id="CHEBI:32966"/>
        <dbReference type="ChEBI" id="CHEBI:33019"/>
        <dbReference type="ChEBI" id="CHEBI:43474"/>
        <dbReference type="ChEBI" id="CHEBI:57634"/>
        <dbReference type="EC" id="2.7.1.90"/>
    </reaction>
</comment>
<feature type="binding site" evidence="10">
    <location>
        <position position="81"/>
    </location>
    <ligand>
        <name>diphosphate</name>
        <dbReference type="ChEBI" id="CHEBI:33019"/>
    </ligand>
</feature>
<comment type="subcellular location">
    <subcellularLocation>
        <location evidence="10">Cytoplasm</location>
    </subcellularLocation>
</comment>
<comment type="activity regulation">
    <text evidence="10">Non-allosteric.</text>
</comment>
<evidence type="ECO:0000256" key="6">
    <source>
        <dbReference type="ARBA" id="ARBA00022777"/>
    </source>
</evidence>
<feature type="binding site" description="in other chain" evidence="10">
    <location>
        <begin position="425"/>
        <end position="428"/>
    </location>
    <ligand>
        <name>substrate</name>
        <note>ligand shared between dimeric partners</note>
    </ligand>
</feature>
<dbReference type="AlphaFoldDB" id="A0A2X4PEW3"/>
<feature type="site" description="Important for catalytic activity and substrate specificity; stabilizes the transition state when the phosphoryl donor is PPi; prevents ATP from binding by mimicking the alpha-phosphate group of ATP" evidence="10">
    <location>
        <position position="176"/>
    </location>
</feature>
<comment type="function">
    <text evidence="2 10">Catalyzes the phosphorylation of D-fructose 6-phosphate, the first committing step of glycolysis. Uses inorganic phosphate (PPi) as phosphoryl donor instead of ATP like common ATP-dependent phosphofructokinases (ATP-PFKs), which renders the reaction reversible, and can thus function both in glycolysis and gluconeogenesis. Consistently, PPi-PFK can replace the enzymes of both the forward (ATP-PFK) and reverse (fructose-bisphosphatase (FBPase)) reactions.</text>
</comment>
<accession>A0A2X4PEW3</accession>
<dbReference type="Proteomes" id="UP000249300">
    <property type="component" value="Chromosome 1"/>
</dbReference>
<dbReference type="Gene3D" id="3.40.50.450">
    <property type="match status" value="1"/>
</dbReference>
<feature type="domain" description="Phosphofructokinase" evidence="11">
    <location>
        <begin position="73"/>
        <end position="314"/>
    </location>
</feature>
<comment type="cofactor">
    <cofactor evidence="1 10">
        <name>Mg(2+)</name>
        <dbReference type="ChEBI" id="CHEBI:18420"/>
    </cofactor>
</comment>
<dbReference type="Pfam" id="PF00365">
    <property type="entry name" value="PFK"/>
    <property type="match status" value="1"/>
</dbReference>
<dbReference type="PANTHER" id="PTHR43650:SF1">
    <property type="entry name" value="PYROPHOSPHATE--FRUCTOSE 6-PHOSPHATE 1-PHOSPHOTRANSFERASE SUBUNIT BETA 2"/>
    <property type="match status" value="1"/>
</dbReference>
<gene>
    <name evidence="12" type="primary">pfkA_1</name>
    <name evidence="10" type="synonym">pfp</name>
    <name evidence="12" type="ORF">NCTC12858_00254</name>
</gene>
<dbReference type="GO" id="GO:0005524">
    <property type="term" value="F:ATP binding"/>
    <property type="evidence" value="ECO:0007669"/>
    <property type="project" value="InterPro"/>
</dbReference>
<dbReference type="SUPFAM" id="SSF53784">
    <property type="entry name" value="Phosphofructokinase"/>
    <property type="match status" value="1"/>
</dbReference>
<comment type="similarity">
    <text evidence="10">Belongs to the phosphofructokinase type A (PFKA) family. PPi-dependent PFK group II subfamily. Clade 'Long' sub-subfamily.</text>
</comment>
<keyword evidence="3 10" id="KW-0963">Cytoplasm</keyword>
<dbReference type="GO" id="GO:0006002">
    <property type="term" value="P:fructose 6-phosphate metabolic process"/>
    <property type="evidence" value="ECO:0007669"/>
    <property type="project" value="InterPro"/>
</dbReference>
<dbReference type="EC" id="2.7.1.90" evidence="10"/>
<dbReference type="GO" id="GO:0005829">
    <property type="term" value="C:cytosol"/>
    <property type="evidence" value="ECO:0007669"/>
    <property type="project" value="TreeGrafter"/>
</dbReference>
<evidence type="ECO:0000256" key="4">
    <source>
        <dbReference type="ARBA" id="ARBA00022679"/>
    </source>
</evidence>
<dbReference type="RefSeq" id="WP_023939250.1">
    <property type="nucleotide sequence ID" value="NZ_LS483447.1"/>
</dbReference>
<protein>
    <recommendedName>
        <fullName evidence="10">Pyrophosphate--fructose 6-phosphate 1-phosphotransferase</fullName>
        <ecNumber evidence="10">2.7.1.90</ecNumber>
    </recommendedName>
    <alternativeName>
        <fullName evidence="10">6-phosphofructokinase, pyrophosphate dependent</fullName>
    </alternativeName>
    <alternativeName>
        <fullName evidence="10">PPi-dependent phosphofructokinase</fullName>
        <shortName evidence="10">PPi-PFK</shortName>
    </alternativeName>
    <alternativeName>
        <fullName evidence="10">Pyrophosphate-dependent 6-phosphofructose-1-kinase</fullName>
    </alternativeName>
</protein>
<dbReference type="InterPro" id="IPR022953">
    <property type="entry name" value="ATP_PFK"/>
</dbReference>
<evidence type="ECO:0000313" key="12">
    <source>
        <dbReference type="EMBL" id="SQH72436.1"/>
    </source>
</evidence>
<comment type="subunit">
    <text evidence="10">Homodimer.</text>
</comment>
<organism evidence="12 13">
    <name type="scientific">Porphyromonas crevioricanis</name>
    <dbReference type="NCBI Taxonomy" id="393921"/>
    <lineage>
        <taxon>Bacteria</taxon>
        <taxon>Pseudomonadati</taxon>
        <taxon>Bacteroidota</taxon>
        <taxon>Bacteroidia</taxon>
        <taxon>Bacteroidales</taxon>
        <taxon>Porphyromonadaceae</taxon>
        <taxon>Porphyromonas</taxon>
    </lineage>
</organism>
<evidence type="ECO:0000256" key="2">
    <source>
        <dbReference type="ARBA" id="ARBA00003138"/>
    </source>
</evidence>
<keyword evidence="6 10" id="KW-0418">Kinase</keyword>
<dbReference type="InterPro" id="IPR011183">
    <property type="entry name" value="PfpB_PPi_PFK"/>
</dbReference>
<dbReference type="Gene3D" id="1.10.10.480">
    <property type="entry name" value="Phosphofructokinase, domain 3"/>
    <property type="match status" value="1"/>
</dbReference>
<evidence type="ECO:0000256" key="8">
    <source>
        <dbReference type="ARBA" id="ARBA00023152"/>
    </source>
</evidence>
<keyword evidence="13" id="KW-1185">Reference proteome</keyword>
<feature type="binding site" description="in other chain" evidence="10">
    <location>
        <begin position="250"/>
        <end position="252"/>
    </location>
    <ligand>
        <name>substrate</name>
        <note>ligand shared between dimeric partners</note>
    </ligand>
</feature>
<dbReference type="PRINTS" id="PR00476">
    <property type="entry name" value="PHFRCTKINASE"/>
</dbReference>
<feature type="site" description="Important for catalytic activity; stabilizes the transition state when the phosphoryl donor is PPi" evidence="10">
    <location>
        <position position="202"/>
    </location>
</feature>
<dbReference type="GO" id="GO:0009749">
    <property type="term" value="P:response to glucose"/>
    <property type="evidence" value="ECO:0007669"/>
    <property type="project" value="TreeGrafter"/>
</dbReference>
<evidence type="ECO:0000313" key="13">
    <source>
        <dbReference type="Proteomes" id="UP000249300"/>
    </source>
</evidence>
<dbReference type="Gene3D" id="3.40.50.460">
    <property type="entry name" value="Phosphofructokinase domain"/>
    <property type="match status" value="1"/>
</dbReference>
<feature type="binding site" description="in other chain" evidence="10">
    <location>
        <begin position="203"/>
        <end position="205"/>
    </location>
    <ligand>
        <name>substrate</name>
        <note>ligand shared between dimeric partners</note>
    </ligand>
</feature>